<accession>A0A7N1A075</accession>
<keyword evidence="4" id="KW-1185">Reference proteome</keyword>
<organism evidence="3 4">
    <name type="scientific">Kalanchoe fedtschenkoi</name>
    <name type="common">Lavender scallops</name>
    <name type="synonym">South American air plant</name>
    <dbReference type="NCBI Taxonomy" id="63787"/>
    <lineage>
        <taxon>Eukaryota</taxon>
        <taxon>Viridiplantae</taxon>
        <taxon>Streptophyta</taxon>
        <taxon>Embryophyta</taxon>
        <taxon>Tracheophyta</taxon>
        <taxon>Spermatophyta</taxon>
        <taxon>Magnoliopsida</taxon>
        <taxon>eudicotyledons</taxon>
        <taxon>Gunneridae</taxon>
        <taxon>Pentapetalae</taxon>
        <taxon>Saxifragales</taxon>
        <taxon>Crassulaceae</taxon>
        <taxon>Kalanchoe</taxon>
    </lineage>
</organism>
<sequence>MRTLLGGEETKPSACVGRERLEDPESGEWLNLRLGGSAEFSQSRIASPKLFPCTFCVRKFYSSQALGGHQNAHKRERGASRSYLSQKLMSMSGLSVNGHILRSLQVRPHSLVLNLIVDEREEVHRTKKVHAGFGISCIPVLHNNVPKLWPGSFRFDSTQQEQSQFDPKTLDLNLRL</sequence>
<dbReference type="SUPFAM" id="SSF57667">
    <property type="entry name" value="beta-beta-alpha zinc fingers"/>
    <property type="match status" value="1"/>
</dbReference>
<keyword evidence="1" id="KW-0862">Zinc</keyword>
<dbReference type="PANTHER" id="PTHR47593:SF8">
    <property type="entry name" value="OS12G0581900 PROTEIN"/>
    <property type="match status" value="1"/>
</dbReference>
<dbReference type="PANTHER" id="PTHR47593">
    <property type="entry name" value="ZINC FINGER PROTEIN 4-LIKE"/>
    <property type="match status" value="1"/>
</dbReference>
<dbReference type="InterPro" id="IPR053266">
    <property type="entry name" value="Zinc_finger_protein_7"/>
</dbReference>
<feature type="domain" description="C2H2-type" evidence="2">
    <location>
        <begin position="51"/>
        <end position="78"/>
    </location>
</feature>
<protein>
    <recommendedName>
        <fullName evidence="2">C2H2-type domain-containing protein</fullName>
    </recommendedName>
</protein>
<dbReference type="GO" id="GO:0008270">
    <property type="term" value="F:zinc ion binding"/>
    <property type="evidence" value="ECO:0007669"/>
    <property type="project" value="UniProtKB-KW"/>
</dbReference>
<dbReference type="Proteomes" id="UP000594263">
    <property type="component" value="Unplaced"/>
</dbReference>
<dbReference type="InterPro" id="IPR013087">
    <property type="entry name" value="Znf_C2H2_type"/>
</dbReference>
<dbReference type="OMA" id="FQMTSHP"/>
<evidence type="ECO:0000313" key="3">
    <source>
        <dbReference type="EnsemblPlants" id="Kaladp0062s0164.1.v1.1.CDS.1"/>
    </source>
</evidence>
<keyword evidence="1" id="KW-0479">Metal-binding</keyword>
<dbReference type="PROSITE" id="PS50157">
    <property type="entry name" value="ZINC_FINGER_C2H2_2"/>
    <property type="match status" value="1"/>
</dbReference>
<dbReference type="Gramene" id="Kaladp0062s0164.1.v1.1">
    <property type="protein sequence ID" value="Kaladp0062s0164.1.v1.1.CDS.1"/>
    <property type="gene ID" value="Kaladp0062s0164.v1.1"/>
</dbReference>
<dbReference type="PROSITE" id="PS00028">
    <property type="entry name" value="ZINC_FINGER_C2H2_1"/>
    <property type="match status" value="1"/>
</dbReference>
<reference evidence="3" key="1">
    <citation type="submission" date="2021-01" db="UniProtKB">
        <authorList>
            <consortium name="EnsemblPlants"/>
        </authorList>
    </citation>
    <scope>IDENTIFICATION</scope>
</reference>
<evidence type="ECO:0000313" key="4">
    <source>
        <dbReference type="Proteomes" id="UP000594263"/>
    </source>
</evidence>
<evidence type="ECO:0000256" key="1">
    <source>
        <dbReference type="PROSITE-ProRule" id="PRU00042"/>
    </source>
</evidence>
<evidence type="ECO:0000259" key="2">
    <source>
        <dbReference type="PROSITE" id="PS50157"/>
    </source>
</evidence>
<name>A0A7N1A075_KALFE</name>
<proteinExistence type="predicted"/>
<dbReference type="EnsemblPlants" id="Kaladp0062s0164.1.v1.1">
    <property type="protein sequence ID" value="Kaladp0062s0164.1.v1.1.CDS.1"/>
    <property type="gene ID" value="Kaladp0062s0164.v1.1"/>
</dbReference>
<dbReference type="AlphaFoldDB" id="A0A7N1A075"/>
<dbReference type="InterPro" id="IPR036236">
    <property type="entry name" value="Znf_C2H2_sf"/>
</dbReference>
<dbReference type="Gene3D" id="3.30.160.60">
    <property type="entry name" value="Classic Zinc Finger"/>
    <property type="match status" value="1"/>
</dbReference>
<keyword evidence="1" id="KW-0863">Zinc-finger</keyword>